<dbReference type="Proteomes" id="UP000298327">
    <property type="component" value="Unassembled WGS sequence"/>
</dbReference>
<feature type="compositionally biased region" description="Polar residues" evidence="1">
    <location>
        <begin position="170"/>
        <end position="197"/>
    </location>
</feature>
<feature type="region of interest" description="Disordered" evidence="1">
    <location>
        <begin position="353"/>
        <end position="373"/>
    </location>
</feature>
<evidence type="ECO:0000256" key="1">
    <source>
        <dbReference type="SAM" id="MobiDB-lite"/>
    </source>
</evidence>
<accession>A0A4Y9YBA9</accession>
<feature type="compositionally biased region" description="Low complexity" evidence="1">
    <location>
        <begin position="142"/>
        <end position="155"/>
    </location>
</feature>
<evidence type="ECO:0000313" key="2">
    <source>
        <dbReference type="EMBL" id="TFY58751.1"/>
    </source>
</evidence>
<dbReference type="EMBL" id="SEOQ01000661">
    <property type="protein sequence ID" value="TFY58751.1"/>
    <property type="molecule type" value="Genomic_DNA"/>
</dbReference>
<organism evidence="2 3">
    <name type="scientific">Dentipellis fragilis</name>
    <dbReference type="NCBI Taxonomy" id="205917"/>
    <lineage>
        <taxon>Eukaryota</taxon>
        <taxon>Fungi</taxon>
        <taxon>Dikarya</taxon>
        <taxon>Basidiomycota</taxon>
        <taxon>Agaricomycotina</taxon>
        <taxon>Agaricomycetes</taxon>
        <taxon>Russulales</taxon>
        <taxon>Hericiaceae</taxon>
        <taxon>Dentipellis</taxon>
    </lineage>
</organism>
<evidence type="ECO:0000313" key="3">
    <source>
        <dbReference type="Proteomes" id="UP000298327"/>
    </source>
</evidence>
<gene>
    <name evidence="2" type="ORF">EVG20_g8034</name>
</gene>
<dbReference type="AlphaFoldDB" id="A0A4Y9YBA9"/>
<protein>
    <submittedName>
        <fullName evidence="2">Uncharacterized protein</fullName>
    </submittedName>
</protein>
<name>A0A4Y9YBA9_9AGAM</name>
<comment type="caution">
    <text evidence="2">The sequence shown here is derived from an EMBL/GenBank/DDBJ whole genome shotgun (WGS) entry which is preliminary data.</text>
</comment>
<dbReference type="OrthoDB" id="10511564at2759"/>
<feature type="region of interest" description="Disordered" evidence="1">
    <location>
        <begin position="79"/>
        <end position="197"/>
    </location>
</feature>
<reference evidence="2 3" key="1">
    <citation type="submission" date="2019-02" db="EMBL/GenBank/DDBJ databases">
        <title>Genome sequencing of the rare red list fungi Dentipellis fragilis.</title>
        <authorList>
            <person name="Buettner E."/>
            <person name="Kellner H."/>
        </authorList>
    </citation>
    <scope>NUCLEOTIDE SEQUENCE [LARGE SCALE GENOMIC DNA]</scope>
    <source>
        <strain evidence="2 3">DSM 105465</strain>
    </source>
</reference>
<feature type="compositionally biased region" description="Low complexity" evidence="1">
    <location>
        <begin position="91"/>
        <end position="104"/>
    </location>
</feature>
<sequence>MSSPSSTPPLRLSAQDRLLAEQFFAEPDCPPSPSSYRPVSQYSIPRTVSRPGSWADFASDSEPEVELHCLPALRAISDVFPEGPLSGPANHQAQAQVHQSSSESTCVGDTESDFKSPQPSIITLSEESSASGSRSTDFDLYDGSSDDITSTTSEEQSLRRSRRSGFYGTPPTSATLSLSHSTDSGEPSPQSIFPLTPLSHASINSDLLDNPWLLLADELGRDGPPVGGLSLPGGFEPRRLSVVEEVDEEEEQRIERVRRSLSVAVAAAAMRRNKPLPAPPPDSSDPVDDNVGSRAVSYKILQYVELSSDVPFALVSRLHRTLKLLIAPLISLEEARKRFAHPHSLDIACSSRAADAEVSPPMPPPARRRSSLQSLRDRFSQLRVKV</sequence>
<keyword evidence="3" id="KW-1185">Reference proteome</keyword>
<feature type="compositionally biased region" description="Low complexity" evidence="1">
    <location>
        <begin position="125"/>
        <end position="135"/>
    </location>
</feature>
<proteinExistence type="predicted"/>